<dbReference type="PROSITE" id="PS51257">
    <property type="entry name" value="PROKAR_LIPOPROTEIN"/>
    <property type="match status" value="1"/>
</dbReference>
<feature type="domain" description="Solute-binding protein family 5" evidence="5">
    <location>
        <begin position="78"/>
        <end position="459"/>
    </location>
</feature>
<dbReference type="PANTHER" id="PTHR30290:SF10">
    <property type="entry name" value="PERIPLASMIC OLIGOPEPTIDE-BINDING PROTEIN-RELATED"/>
    <property type="match status" value="1"/>
</dbReference>
<dbReference type="PIRSF" id="PIRSF002741">
    <property type="entry name" value="MppA"/>
    <property type="match status" value="1"/>
</dbReference>
<accession>U2Q7V7</accession>
<dbReference type="Gene3D" id="3.40.190.10">
    <property type="entry name" value="Periplasmic binding protein-like II"/>
    <property type="match status" value="1"/>
</dbReference>
<dbReference type="InterPro" id="IPR023765">
    <property type="entry name" value="SBP_5_CS"/>
</dbReference>
<dbReference type="HOGENOM" id="CLU_017028_0_4_0"/>
<keyword evidence="4" id="KW-0732">Signal</keyword>
<dbReference type="EMBL" id="AWVM01000047">
    <property type="protein sequence ID" value="ERK52154.1"/>
    <property type="molecule type" value="Genomic_DNA"/>
</dbReference>
<evidence type="ECO:0000256" key="1">
    <source>
        <dbReference type="ARBA" id="ARBA00004196"/>
    </source>
</evidence>
<evidence type="ECO:0000256" key="4">
    <source>
        <dbReference type="ARBA" id="ARBA00022729"/>
    </source>
</evidence>
<dbReference type="InterPro" id="IPR039424">
    <property type="entry name" value="SBP_5"/>
</dbReference>
<dbReference type="Pfam" id="PF00496">
    <property type="entry name" value="SBP_bac_5"/>
    <property type="match status" value="1"/>
</dbReference>
<dbReference type="GO" id="GO:1904680">
    <property type="term" value="F:peptide transmembrane transporter activity"/>
    <property type="evidence" value="ECO:0007669"/>
    <property type="project" value="TreeGrafter"/>
</dbReference>
<protein>
    <submittedName>
        <fullName evidence="6">ABC transporter, substrate-binding protein, family 5</fullName>
    </submittedName>
</protein>
<comment type="similarity">
    <text evidence="2">Belongs to the bacterial solute-binding protein 5 family.</text>
</comment>
<comment type="subcellular location">
    <subcellularLocation>
        <location evidence="1">Cell envelope</location>
    </subcellularLocation>
</comment>
<dbReference type="InterPro" id="IPR030678">
    <property type="entry name" value="Peptide/Ni-bd"/>
</dbReference>
<organism evidence="6 7">
    <name type="scientific">Leptotrichia wadei (strain F0279)</name>
    <dbReference type="NCBI Taxonomy" id="888055"/>
    <lineage>
        <taxon>Bacteria</taxon>
        <taxon>Fusobacteriati</taxon>
        <taxon>Fusobacteriota</taxon>
        <taxon>Fusobacteriia</taxon>
        <taxon>Fusobacteriales</taxon>
        <taxon>Leptotrichiaceae</taxon>
        <taxon>Leptotrichia</taxon>
    </lineage>
</organism>
<sequence length="537" mass="61458">MKERMDVNMKKILLIFTILLAFVISCGKSSDSETLKLNLKEEGKSYDPQLANDSTGEFVDSLVTETLTRQSDDGKSLPGVAQKWEHNADSTVWTFHLRKNAKWSNGDPITAKDFRDGWVRALDPKTAGEYADKLFYIKNAEQFNAGKIKDENQLGIKVIDDYTLQVTLNNPLTYFDSIVRIQTYAPLNKKFYEKVGDKYMTSPETSISSGVYVIKSWTRDSEIVFEKNENYWNKDNIKLKYVKMLFINDPSASVNAFKNKEIDSTNISIEQAKEFKNDKRKILTKDGSVWYMTYNMKNKVLANKKIRQALSLAVDREKLITDVLDNTGEAAYTYTTKGVGIIGISKDFSEEAGKIFPAYNPQKAKQLLAEGLKELGLQKLPELTMIFNDSGNNKVISEYIQESLRTNLGVNINIEGMTFQSRLDKMQHRDYEIALAGYNGDYNDAITYLDRFLTKDGNNYSDYSNPRYDELVKKVKSSGNQEERVKNMIEMEKIIAEDMPVGLLYYRQNTKLLNPRVHNIVFSPIGKDFVLDNTYIK</sequence>
<evidence type="ECO:0000313" key="7">
    <source>
        <dbReference type="Proteomes" id="UP000016626"/>
    </source>
</evidence>
<dbReference type="eggNOG" id="COG4166">
    <property type="taxonomic scope" value="Bacteria"/>
</dbReference>
<name>U2Q7V7_LEPWF</name>
<dbReference type="PANTHER" id="PTHR30290">
    <property type="entry name" value="PERIPLASMIC BINDING COMPONENT OF ABC TRANSPORTER"/>
    <property type="match status" value="1"/>
</dbReference>
<dbReference type="FunFam" id="3.10.105.10:FF:000001">
    <property type="entry name" value="Oligopeptide ABC transporter, oligopeptide-binding protein"/>
    <property type="match status" value="1"/>
</dbReference>
<dbReference type="FunFam" id="3.90.76.10:FF:000001">
    <property type="entry name" value="Oligopeptide ABC transporter substrate-binding protein"/>
    <property type="match status" value="1"/>
</dbReference>
<dbReference type="Proteomes" id="UP000016626">
    <property type="component" value="Unassembled WGS sequence"/>
</dbReference>
<dbReference type="GO" id="GO:0043190">
    <property type="term" value="C:ATP-binding cassette (ABC) transporter complex"/>
    <property type="evidence" value="ECO:0007669"/>
    <property type="project" value="InterPro"/>
</dbReference>
<dbReference type="SUPFAM" id="SSF53850">
    <property type="entry name" value="Periplasmic binding protein-like II"/>
    <property type="match status" value="1"/>
</dbReference>
<dbReference type="GO" id="GO:0030288">
    <property type="term" value="C:outer membrane-bounded periplasmic space"/>
    <property type="evidence" value="ECO:0007669"/>
    <property type="project" value="UniProtKB-ARBA"/>
</dbReference>
<reference evidence="6 7" key="1">
    <citation type="submission" date="2013-06" db="EMBL/GenBank/DDBJ databases">
        <authorList>
            <person name="Weinstock G."/>
            <person name="Sodergren E."/>
            <person name="Lobos E.A."/>
            <person name="Fulton L."/>
            <person name="Fulton R."/>
            <person name="Courtney L."/>
            <person name="Fronick C."/>
            <person name="O'Laughlin M."/>
            <person name="Godfrey J."/>
            <person name="Wilson R.M."/>
            <person name="Miner T."/>
            <person name="Farmer C."/>
            <person name="Delehaunty K."/>
            <person name="Cordes M."/>
            <person name="Minx P."/>
            <person name="Tomlinson C."/>
            <person name="Chen J."/>
            <person name="Wollam A."/>
            <person name="Pepin K.H."/>
            <person name="Bhonagiri V."/>
            <person name="Zhang X."/>
            <person name="Warren W."/>
            <person name="Mitreva M."/>
            <person name="Mardis E.R."/>
            <person name="Wilson R.K."/>
        </authorList>
    </citation>
    <scope>NUCLEOTIDE SEQUENCE [LARGE SCALE GENOMIC DNA]</scope>
    <source>
        <strain evidence="6 7">F0279</strain>
    </source>
</reference>
<dbReference type="PROSITE" id="PS01040">
    <property type="entry name" value="SBP_BACTERIAL_5"/>
    <property type="match status" value="1"/>
</dbReference>
<dbReference type="CDD" id="cd08504">
    <property type="entry name" value="PBP2_OppA"/>
    <property type="match status" value="1"/>
</dbReference>
<gene>
    <name evidence="6" type="ORF">HMPREF9015_00930</name>
</gene>
<dbReference type="Gene3D" id="3.90.76.10">
    <property type="entry name" value="Dipeptide-binding Protein, Domain 1"/>
    <property type="match status" value="1"/>
</dbReference>
<dbReference type="AlphaFoldDB" id="U2Q7V7"/>
<keyword evidence="3" id="KW-0813">Transport</keyword>
<evidence type="ECO:0000313" key="6">
    <source>
        <dbReference type="EMBL" id="ERK52154.1"/>
    </source>
</evidence>
<evidence type="ECO:0000259" key="5">
    <source>
        <dbReference type="Pfam" id="PF00496"/>
    </source>
</evidence>
<proteinExistence type="inferred from homology"/>
<evidence type="ECO:0000256" key="2">
    <source>
        <dbReference type="ARBA" id="ARBA00005695"/>
    </source>
</evidence>
<comment type="caution">
    <text evidence="6">The sequence shown here is derived from an EMBL/GenBank/DDBJ whole genome shotgun (WGS) entry which is preliminary data.</text>
</comment>
<dbReference type="GO" id="GO:0015833">
    <property type="term" value="P:peptide transport"/>
    <property type="evidence" value="ECO:0007669"/>
    <property type="project" value="TreeGrafter"/>
</dbReference>
<dbReference type="Gene3D" id="3.10.105.10">
    <property type="entry name" value="Dipeptide-binding Protein, Domain 3"/>
    <property type="match status" value="1"/>
</dbReference>
<evidence type="ECO:0000256" key="3">
    <source>
        <dbReference type="ARBA" id="ARBA00022448"/>
    </source>
</evidence>
<dbReference type="PATRIC" id="fig|888055.3.peg.888"/>
<dbReference type="InterPro" id="IPR000914">
    <property type="entry name" value="SBP_5_dom"/>
</dbReference>